<evidence type="ECO:0008006" key="4">
    <source>
        <dbReference type="Google" id="ProtNLM"/>
    </source>
</evidence>
<accession>A0A235HJ66</accession>
<protein>
    <recommendedName>
        <fullName evidence="4">DUF502 domain-containing protein</fullName>
    </recommendedName>
</protein>
<dbReference type="EMBL" id="NOWT01000003">
    <property type="protein sequence ID" value="OYD85613.1"/>
    <property type="molecule type" value="Genomic_DNA"/>
</dbReference>
<keyword evidence="1" id="KW-0812">Transmembrane</keyword>
<proteinExistence type="predicted"/>
<keyword evidence="1" id="KW-0472">Membrane</keyword>
<comment type="caution">
    <text evidence="2">The sequence shown here is derived from an EMBL/GenBank/DDBJ whole genome shotgun (WGS) entry which is preliminary data.</text>
</comment>
<dbReference type="RefSeq" id="WP_094302362.1">
    <property type="nucleotide sequence ID" value="NZ_NOWT01000003.1"/>
</dbReference>
<gene>
    <name evidence="2" type="ORF">CHT98_05445</name>
</gene>
<dbReference type="InterPro" id="IPR007462">
    <property type="entry name" value="COV1-like"/>
</dbReference>
<keyword evidence="1" id="KW-1133">Transmembrane helix</keyword>
<evidence type="ECO:0000313" key="3">
    <source>
        <dbReference type="Proteomes" id="UP000215367"/>
    </source>
</evidence>
<dbReference type="PANTHER" id="PTHR31876">
    <property type="entry name" value="COV-LIKE PROTEIN 1"/>
    <property type="match status" value="1"/>
</dbReference>
<reference evidence="2 3" key="1">
    <citation type="submission" date="2017-07" db="EMBL/GenBank/DDBJ databases">
        <title>Whole genome sequence of Azospirillum brasilense 2A1, a potential biofertilizer strain.</title>
        <authorList>
            <person name="Fontana C.A."/>
            <person name="Toffoli L.M."/>
            <person name="Salazar S.M."/>
            <person name="Puglisi E."/>
            <person name="Pedraza R."/>
            <person name="Bassi D."/>
            <person name="Cocconcelli P.S."/>
        </authorList>
    </citation>
    <scope>NUCLEOTIDE SEQUENCE [LARGE SCALE GENOMIC DNA]</scope>
    <source>
        <strain evidence="2 3">2A1</strain>
    </source>
</reference>
<dbReference type="Pfam" id="PF04367">
    <property type="entry name" value="DUF502"/>
    <property type="match status" value="1"/>
</dbReference>
<dbReference type="AlphaFoldDB" id="A0A235HJ66"/>
<sequence length="241" mass="26184">MDRNEQDSQSAADEGASHRSAGIGLMGRLRAYFLAGVLVTAPIAVTVYLGWWLLAFIDGHVRPLIPTAYNPENYLPFSIPGIGVLTLIIVLTLIGAFAAGYVGRLVVRIGEGVVERMPVVRSVYGAVKQIVETVVAKKSKAFREVVLVEYPRHGVWSLGFITGAAHPEVQKMSAEEMVHVFIPCAPPTAGYLAILPRREVTVLDMTVEDGLKLVMSGGIVTPPDRKPREVKSAVVEERKRA</sequence>
<feature type="transmembrane region" description="Helical" evidence="1">
    <location>
        <begin position="32"/>
        <end position="57"/>
    </location>
</feature>
<dbReference type="PANTHER" id="PTHR31876:SF26">
    <property type="entry name" value="PROTEIN LIKE COV 2"/>
    <property type="match status" value="1"/>
</dbReference>
<evidence type="ECO:0000313" key="2">
    <source>
        <dbReference type="EMBL" id="OYD85613.1"/>
    </source>
</evidence>
<evidence type="ECO:0000256" key="1">
    <source>
        <dbReference type="SAM" id="Phobius"/>
    </source>
</evidence>
<organism evidence="2 3">
    <name type="scientific">Azospirillum brasilense</name>
    <dbReference type="NCBI Taxonomy" id="192"/>
    <lineage>
        <taxon>Bacteria</taxon>
        <taxon>Pseudomonadati</taxon>
        <taxon>Pseudomonadota</taxon>
        <taxon>Alphaproteobacteria</taxon>
        <taxon>Rhodospirillales</taxon>
        <taxon>Azospirillaceae</taxon>
        <taxon>Azospirillum</taxon>
    </lineage>
</organism>
<dbReference type="Proteomes" id="UP000215367">
    <property type="component" value="Unassembled WGS sequence"/>
</dbReference>
<feature type="transmembrane region" description="Helical" evidence="1">
    <location>
        <begin position="77"/>
        <end position="102"/>
    </location>
</feature>
<name>A0A235HJ66_AZOBR</name>